<dbReference type="Proteomes" id="UP001470230">
    <property type="component" value="Unassembled WGS sequence"/>
</dbReference>
<evidence type="ECO:0000313" key="3">
    <source>
        <dbReference type="Proteomes" id="UP001470230"/>
    </source>
</evidence>
<dbReference type="EMBL" id="JAPFFF010000002">
    <property type="protein sequence ID" value="KAK8895978.1"/>
    <property type="molecule type" value="Genomic_DNA"/>
</dbReference>
<proteinExistence type="predicted"/>
<evidence type="ECO:0000256" key="1">
    <source>
        <dbReference type="SAM" id="MobiDB-lite"/>
    </source>
</evidence>
<reference evidence="2 3" key="1">
    <citation type="submission" date="2024-04" db="EMBL/GenBank/DDBJ databases">
        <title>Tritrichomonas musculus Genome.</title>
        <authorList>
            <person name="Alves-Ferreira E."/>
            <person name="Grigg M."/>
            <person name="Lorenzi H."/>
            <person name="Galac M."/>
        </authorList>
    </citation>
    <scope>NUCLEOTIDE SEQUENCE [LARGE SCALE GENOMIC DNA]</scope>
    <source>
        <strain evidence="2 3">EAF2021</strain>
    </source>
</reference>
<evidence type="ECO:0000313" key="2">
    <source>
        <dbReference type="EMBL" id="KAK8895978.1"/>
    </source>
</evidence>
<sequence length="487" mass="54330">MTGTYSAADIERLTRAGGLGTGGNETGGDYVQRLHGSSYDLKAQGKTIFQKYIPQEWEVPPEDYDVDANEITADTVAEFKGKVEFLGDVEYKGRKLEDILGSNSGNGGGDGGKGNGGGDGGGNGGGGDGGGGDGGNNNPDLTSYLKKENDTANNLSLTGKTTFGSKDGTNPMEYYPKWDEFKGQIVPAQSLDIFGGVIFQNPNFVFWQQTLDGKQYAFSLTYLVRCIEKLNNFLNMTRQTQSPHIKYHFGKQDFLNVNEENTNGVVAQFYGPVYFEEPVRFKMIQYDRFDGEEIVSKNAQIQMNAIANTAYCFKNVYLKSTTSQNDNVQTKTIYFDEMVSFAKNVYLTDSDGEFRKLNSLPENVDAMIDRMNEIDELIPKLVKKFDAEALDNFSFFYTPLDENGKPCLDKKRKDADEIGRAVDVVKDIEIQMLRIGNDAPLAKYLVFPDCVFSDNSRFYSQRDSMFYSLSHVQTTLTDLVQYLDPTY</sequence>
<protein>
    <submittedName>
        <fullName evidence="2">Uncharacterized protein</fullName>
    </submittedName>
</protein>
<feature type="region of interest" description="Disordered" evidence="1">
    <location>
        <begin position="102"/>
        <end position="145"/>
    </location>
</feature>
<comment type="caution">
    <text evidence="2">The sequence shown here is derived from an EMBL/GenBank/DDBJ whole genome shotgun (WGS) entry which is preliminary data.</text>
</comment>
<keyword evidence="3" id="KW-1185">Reference proteome</keyword>
<name>A0ABR2KY56_9EUKA</name>
<organism evidence="2 3">
    <name type="scientific">Tritrichomonas musculus</name>
    <dbReference type="NCBI Taxonomy" id="1915356"/>
    <lineage>
        <taxon>Eukaryota</taxon>
        <taxon>Metamonada</taxon>
        <taxon>Parabasalia</taxon>
        <taxon>Tritrichomonadida</taxon>
        <taxon>Tritrichomonadidae</taxon>
        <taxon>Tritrichomonas</taxon>
    </lineage>
</organism>
<gene>
    <name evidence="2" type="ORF">M9Y10_013864</name>
</gene>
<feature type="compositionally biased region" description="Gly residues" evidence="1">
    <location>
        <begin position="104"/>
        <end position="135"/>
    </location>
</feature>
<accession>A0ABR2KY56</accession>